<feature type="region of interest" description="Disordered" evidence="1">
    <location>
        <begin position="350"/>
        <end position="397"/>
    </location>
</feature>
<feature type="region of interest" description="Disordered" evidence="1">
    <location>
        <begin position="94"/>
        <end position="305"/>
    </location>
</feature>
<feature type="compositionally biased region" description="Acidic residues" evidence="1">
    <location>
        <begin position="97"/>
        <end position="106"/>
    </location>
</feature>
<sequence>MARDVRVRLVFADDVGRHVLRRRGFSSCWYLVPPDAKLVGDVAHALLREFELRRRCPQGLELRLEELPLLATQSARVVRDDDTIVVNCPALRGVQSDGEDASSESEQEAKIEGERRKRKRRQTQEKTRRLQDAKKEVKGRRRAESKKKDGVAAAVKSRREESSVSSSESESSSSSSNSSSSSSESSGSEEEDAEQRSRKRVAQVASECAQPAEAGTAKKAKSKEVTSSTNAPAQAKKEPRRRRRRLRQRNGRRQRNGEQSNTVENTVRQALPRDDNDSTSQEKEQTAQKRNKSAETRVDTNDVTLRGYPRAKAHVLFDEVTGDQVAVQHDDHLPGDNNWAARCPQAPELAKYGPSSSSNQWPSCINQTRPSASSNEKFNEEKERSGNSDVSKRKGKGKFEEMWKRPYEIVATVLDGNTNKSSISAEVMNKSLASFPTATADFKPKDVIAYKTLTLCLETWQPLLSAWQCGEVQSVDASGNSIEVSKWTLETNGESVHFHEAPTTEQCNIQTSEISELKFLSGPTYSSLRQ</sequence>
<proteinExistence type="predicted"/>
<dbReference type="Pfam" id="PF15862">
    <property type="entry name" value="Coilin_N"/>
    <property type="match status" value="1"/>
</dbReference>
<dbReference type="GO" id="GO:0030620">
    <property type="term" value="F:U2 snRNA binding"/>
    <property type="evidence" value="ECO:0007669"/>
    <property type="project" value="TreeGrafter"/>
</dbReference>
<dbReference type="PANTHER" id="PTHR15197">
    <property type="entry name" value="COILIN P80"/>
    <property type="match status" value="1"/>
</dbReference>
<feature type="domain" description="Coilin N-terminal" evidence="2">
    <location>
        <begin position="5"/>
        <end position="138"/>
    </location>
</feature>
<comment type="caution">
    <text evidence="3">The sequence shown here is derived from an EMBL/GenBank/DDBJ whole genome shotgun (WGS) entry which is preliminary data.</text>
</comment>
<dbReference type="GO" id="GO:0000387">
    <property type="term" value="P:spliceosomal snRNP assembly"/>
    <property type="evidence" value="ECO:0007669"/>
    <property type="project" value="TreeGrafter"/>
</dbReference>
<dbReference type="Proteomes" id="UP001165121">
    <property type="component" value="Unassembled WGS sequence"/>
</dbReference>
<feature type="compositionally biased region" description="Basic and acidic residues" evidence="1">
    <location>
        <begin position="271"/>
        <end position="300"/>
    </location>
</feature>
<reference evidence="3" key="1">
    <citation type="submission" date="2023-04" db="EMBL/GenBank/DDBJ databases">
        <title>Phytophthora fragariaefolia NBRC 109709.</title>
        <authorList>
            <person name="Ichikawa N."/>
            <person name="Sato H."/>
            <person name="Tonouchi N."/>
        </authorList>
    </citation>
    <scope>NUCLEOTIDE SEQUENCE</scope>
    <source>
        <strain evidence="3">NBRC 109709</strain>
    </source>
</reference>
<feature type="compositionally biased region" description="Basic and acidic residues" evidence="1">
    <location>
        <begin position="122"/>
        <end position="136"/>
    </location>
</feature>
<dbReference type="GO" id="GO:0030619">
    <property type="term" value="F:U1 snRNA binding"/>
    <property type="evidence" value="ECO:0007669"/>
    <property type="project" value="TreeGrafter"/>
</dbReference>
<feature type="compositionally biased region" description="Polar residues" evidence="1">
    <location>
        <begin position="258"/>
        <end position="268"/>
    </location>
</feature>
<feature type="compositionally biased region" description="Low complexity" evidence="1">
    <location>
        <begin position="163"/>
        <end position="186"/>
    </location>
</feature>
<feature type="compositionally biased region" description="Basic residues" evidence="1">
    <location>
        <begin position="238"/>
        <end position="254"/>
    </location>
</feature>
<name>A0A9W6XM30_9STRA</name>
<dbReference type="GO" id="GO:0015030">
    <property type="term" value="C:Cajal body"/>
    <property type="evidence" value="ECO:0007669"/>
    <property type="project" value="TreeGrafter"/>
</dbReference>
<dbReference type="OrthoDB" id="74813at2759"/>
<dbReference type="EMBL" id="BSXT01001327">
    <property type="protein sequence ID" value="GMF41305.1"/>
    <property type="molecule type" value="Genomic_DNA"/>
</dbReference>
<dbReference type="InterPro" id="IPR024822">
    <property type="entry name" value="Coilin"/>
</dbReference>
<evidence type="ECO:0000256" key="1">
    <source>
        <dbReference type="SAM" id="MobiDB-lite"/>
    </source>
</evidence>
<accession>A0A9W6XM30</accession>
<evidence type="ECO:0000313" key="4">
    <source>
        <dbReference type="Proteomes" id="UP001165121"/>
    </source>
</evidence>
<dbReference type="InterPro" id="IPR031722">
    <property type="entry name" value="Coilin_N"/>
</dbReference>
<feature type="compositionally biased region" description="Basic and acidic residues" evidence="1">
    <location>
        <begin position="377"/>
        <end position="397"/>
    </location>
</feature>
<dbReference type="AlphaFoldDB" id="A0A9W6XM30"/>
<organism evidence="3 4">
    <name type="scientific">Phytophthora fragariaefolia</name>
    <dbReference type="NCBI Taxonomy" id="1490495"/>
    <lineage>
        <taxon>Eukaryota</taxon>
        <taxon>Sar</taxon>
        <taxon>Stramenopiles</taxon>
        <taxon>Oomycota</taxon>
        <taxon>Peronosporomycetes</taxon>
        <taxon>Peronosporales</taxon>
        <taxon>Peronosporaceae</taxon>
        <taxon>Phytophthora</taxon>
    </lineage>
</organism>
<evidence type="ECO:0000259" key="2">
    <source>
        <dbReference type="Pfam" id="PF15862"/>
    </source>
</evidence>
<evidence type="ECO:0000313" key="3">
    <source>
        <dbReference type="EMBL" id="GMF41305.1"/>
    </source>
</evidence>
<gene>
    <name evidence="3" type="ORF">Pfra01_001301700</name>
</gene>
<keyword evidence="4" id="KW-1185">Reference proteome</keyword>
<protein>
    <submittedName>
        <fullName evidence="3">Unnamed protein product</fullName>
    </submittedName>
</protein>
<feature type="compositionally biased region" description="Polar residues" evidence="1">
    <location>
        <begin position="354"/>
        <end position="376"/>
    </location>
</feature>
<dbReference type="PANTHER" id="PTHR15197:SF0">
    <property type="entry name" value="COILIN"/>
    <property type="match status" value="1"/>
</dbReference>